<keyword evidence="4" id="KW-1185">Reference proteome</keyword>
<gene>
    <name evidence="3" type="ORF">MBAV_000843</name>
</gene>
<dbReference type="Gene3D" id="1.10.260.40">
    <property type="entry name" value="lambda repressor-like DNA-binding domains"/>
    <property type="match status" value="1"/>
</dbReference>
<comment type="caution">
    <text evidence="3">The sequence shown here is derived from an EMBL/GenBank/DDBJ whole genome shotgun (WGS) entry which is preliminary data.</text>
</comment>
<dbReference type="InterPro" id="IPR050807">
    <property type="entry name" value="TransReg_Diox_bact_type"/>
</dbReference>
<dbReference type="EMBL" id="LACI01000382">
    <property type="protein sequence ID" value="KJU86961.1"/>
    <property type="molecule type" value="Genomic_DNA"/>
</dbReference>
<dbReference type="SMART" id="SM00530">
    <property type="entry name" value="HTH_XRE"/>
    <property type="match status" value="1"/>
</dbReference>
<dbReference type="Proteomes" id="UP000033423">
    <property type="component" value="Unassembled WGS sequence"/>
</dbReference>
<reference evidence="3 4" key="1">
    <citation type="submission" date="2015-02" db="EMBL/GenBank/DDBJ databases">
        <title>Single-cell genomics of uncultivated deep-branching MTB reveals a conserved set of magnetosome genes.</title>
        <authorList>
            <person name="Kolinko S."/>
            <person name="Richter M."/>
            <person name="Glockner F.O."/>
            <person name="Brachmann A."/>
            <person name="Schuler D."/>
        </authorList>
    </citation>
    <scope>NUCLEOTIDE SEQUENCE [LARGE SCALE GENOMIC DNA]</scope>
    <source>
        <strain evidence="3">TM-1</strain>
    </source>
</reference>
<dbReference type="SUPFAM" id="SSF47413">
    <property type="entry name" value="lambda repressor-like DNA-binding domains"/>
    <property type="match status" value="1"/>
</dbReference>
<evidence type="ECO:0000313" key="3">
    <source>
        <dbReference type="EMBL" id="KJU86961.1"/>
    </source>
</evidence>
<evidence type="ECO:0000259" key="2">
    <source>
        <dbReference type="PROSITE" id="PS50943"/>
    </source>
</evidence>
<dbReference type="PANTHER" id="PTHR46797:SF1">
    <property type="entry name" value="METHYLPHOSPHONATE SYNTHASE"/>
    <property type="match status" value="1"/>
</dbReference>
<dbReference type="PANTHER" id="PTHR46797">
    <property type="entry name" value="HTH-TYPE TRANSCRIPTIONAL REGULATOR"/>
    <property type="match status" value="1"/>
</dbReference>
<dbReference type="GO" id="GO:0003677">
    <property type="term" value="F:DNA binding"/>
    <property type="evidence" value="ECO:0007669"/>
    <property type="project" value="UniProtKB-KW"/>
</dbReference>
<feature type="non-terminal residue" evidence="3">
    <location>
        <position position="88"/>
    </location>
</feature>
<evidence type="ECO:0000313" key="4">
    <source>
        <dbReference type="Proteomes" id="UP000033423"/>
    </source>
</evidence>
<proteinExistence type="predicted"/>
<dbReference type="InterPro" id="IPR010982">
    <property type="entry name" value="Lambda_DNA-bd_dom_sf"/>
</dbReference>
<dbReference type="GO" id="GO:0005829">
    <property type="term" value="C:cytosol"/>
    <property type="evidence" value="ECO:0007669"/>
    <property type="project" value="TreeGrafter"/>
</dbReference>
<dbReference type="GO" id="GO:0003700">
    <property type="term" value="F:DNA-binding transcription factor activity"/>
    <property type="evidence" value="ECO:0007669"/>
    <property type="project" value="TreeGrafter"/>
</dbReference>
<feature type="domain" description="HTH cro/C1-type" evidence="2">
    <location>
        <begin position="10"/>
        <end position="64"/>
    </location>
</feature>
<sequence>MDNKRIGKNIKKYREAKGLNQEDLAFKIKRSQGYIALLESGKRNIDAEILYNISVELGTPVSAFYEEAPVYKTPQEQELLDFLKAAKI</sequence>
<dbReference type="PROSITE" id="PS50943">
    <property type="entry name" value="HTH_CROC1"/>
    <property type="match status" value="1"/>
</dbReference>
<dbReference type="Pfam" id="PF01381">
    <property type="entry name" value="HTH_3"/>
    <property type="match status" value="1"/>
</dbReference>
<name>A0A0F3GYH7_9BACT</name>
<evidence type="ECO:0000256" key="1">
    <source>
        <dbReference type="ARBA" id="ARBA00023125"/>
    </source>
</evidence>
<dbReference type="InterPro" id="IPR001387">
    <property type="entry name" value="Cro/C1-type_HTH"/>
</dbReference>
<dbReference type="AlphaFoldDB" id="A0A0F3GYH7"/>
<organism evidence="3 4">
    <name type="scientific">Candidatus Magnetobacterium bavaricum</name>
    <dbReference type="NCBI Taxonomy" id="29290"/>
    <lineage>
        <taxon>Bacteria</taxon>
        <taxon>Pseudomonadati</taxon>
        <taxon>Nitrospirota</taxon>
        <taxon>Thermodesulfovibrionia</taxon>
        <taxon>Thermodesulfovibrionales</taxon>
        <taxon>Candidatus Magnetobacteriaceae</taxon>
        <taxon>Candidatus Magnetobacterium</taxon>
    </lineage>
</organism>
<accession>A0A0F3GYH7</accession>
<protein>
    <submittedName>
        <fullName evidence="3">Helix-turn-helix family protein</fullName>
    </submittedName>
</protein>
<keyword evidence="1" id="KW-0238">DNA-binding</keyword>
<dbReference type="CDD" id="cd00093">
    <property type="entry name" value="HTH_XRE"/>
    <property type="match status" value="1"/>
</dbReference>